<evidence type="ECO:0000259" key="1">
    <source>
        <dbReference type="Pfam" id="PF12728"/>
    </source>
</evidence>
<gene>
    <name evidence="2" type="ORF">SAMN05421747_10424</name>
</gene>
<name>A0A1I1GEQ0_9SPHI</name>
<organism evidence="2 3">
    <name type="scientific">Parapedobacter composti</name>
    <dbReference type="NCBI Taxonomy" id="623281"/>
    <lineage>
        <taxon>Bacteria</taxon>
        <taxon>Pseudomonadati</taxon>
        <taxon>Bacteroidota</taxon>
        <taxon>Sphingobacteriia</taxon>
        <taxon>Sphingobacteriales</taxon>
        <taxon>Sphingobacteriaceae</taxon>
        <taxon>Parapedobacter</taxon>
    </lineage>
</organism>
<dbReference type="InterPro" id="IPR041657">
    <property type="entry name" value="HTH_17"/>
</dbReference>
<protein>
    <submittedName>
        <fullName evidence="2">DNA binding domain-containing protein, excisionase family</fullName>
    </submittedName>
</protein>
<proteinExistence type="predicted"/>
<dbReference type="InterPro" id="IPR010093">
    <property type="entry name" value="SinI_DNA-bd"/>
</dbReference>
<dbReference type="EMBL" id="FOLL01000004">
    <property type="protein sequence ID" value="SFC07630.1"/>
    <property type="molecule type" value="Genomic_DNA"/>
</dbReference>
<feature type="domain" description="Helix-turn-helix" evidence="1">
    <location>
        <begin position="34"/>
        <end position="79"/>
    </location>
</feature>
<dbReference type="Pfam" id="PF12728">
    <property type="entry name" value="HTH_17"/>
    <property type="match status" value="1"/>
</dbReference>
<dbReference type="STRING" id="623281.SAMN05421747_10424"/>
<dbReference type="Proteomes" id="UP000199577">
    <property type="component" value="Unassembled WGS sequence"/>
</dbReference>
<dbReference type="NCBIfam" id="TIGR01764">
    <property type="entry name" value="excise"/>
    <property type="match status" value="1"/>
</dbReference>
<dbReference type="GO" id="GO:0003677">
    <property type="term" value="F:DNA binding"/>
    <property type="evidence" value="ECO:0007669"/>
    <property type="project" value="InterPro"/>
</dbReference>
<dbReference type="AlphaFoldDB" id="A0A1I1GEQ0"/>
<accession>A0A1I1GEQ0</accession>
<keyword evidence="3" id="KW-1185">Reference proteome</keyword>
<evidence type="ECO:0000313" key="2">
    <source>
        <dbReference type="EMBL" id="SFC07630.1"/>
    </source>
</evidence>
<reference evidence="2 3" key="1">
    <citation type="submission" date="2016-10" db="EMBL/GenBank/DDBJ databases">
        <authorList>
            <person name="de Groot N.N."/>
        </authorList>
    </citation>
    <scope>NUCLEOTIDE SEQUENCE [LARGE SCALE GENOMIC DNA]</scope>
    <source>
        <strain evidence="2 3">DSM 22900</strain>
    </source>
</reference>
<sequence>MLLSELTNEIKELKAIVENKLTTTPEGYEPDTTMDVQEAAEYLRCTPDNVYKKVRSGSLPHYRNGKLILFKKKELDEAIKVKPYKRKFFK</sequence>
<evidence type="ECO:0000313" key="3">
    <source>
        <dbReference type="Proteomes" id="UP000199577"/>
    </source>
</evidence>